<evidence type="ECO:0000256" key="7">
    <source>
        <dbReference type="ARBA" id="ARBA00022630"/>
    </source>
</evidence>
<feature type="domain" description="FAD/NAD(P)-binding" evidence="18">
    <location>
        <begin position="20"/>
        <end position="344"/>
    </location>
</feature>
<evidence type="ECO:0000256" key="2">
    <source>
        <dbReference type="ARBA" id="ARBA00004377"/>
    </source>
</evidence>
<dbReference type="Pfam" id="PF07992">
    <property type="entry name" value="Pyr_redox_2"/>
    <property type="match status" value="1"/>
</dbReference>
<dbReference type="PANTHER" id="PTHR43706:SF47">
    <property type="entry name" value="EXTERNAL NADH-UBIQUINONE OXIDOREDUCTASE 1, MITOCHONDRIAL-RELATED"/>
    <property type="match status" value="1"/>
</dbReference>
<evidence type="ECO:0000256" key="6">
    <source>
        <dbReference type="ARBA" id="ARBA00022519"/>
    </source>
</evidence>
<keyword evidence="13 17" id="KW-0472">Membrane</keyword>
<evidence type="ECO:0000256" key="17">
    <source>
        <dbReference type="SAM" id="Phobius"/>
    </source>
</evidence>
<accession>A0A1I2BL48</accession>
<dbReference type="EMBL" id="FOND01000004">
    <property type="protein sequence ID" value="SFE56647.1"/>
    <property type="molecule type" value="Genomic_DNA"/>
</dbReference>
<evidence type="ECO:0000259" key="18">
    <source>
        <dbReference type="Pfam" id="PF07992"/>
    </source>
</evidence>
<comment type="catalytic activity">
    <reaction evidence="14">
        <text>a quinone + NADH + H(+) = a quinol + NAD(+)</text>
        <dbReference type="Rhea" id="RHEA:46160"/>
        <dbReference type="ChEBI" id="CHEBI:15378"/>
        <dbReference type="ChEBI" id="CHEBI:24646"/>
        <dbReference type="ChEBI" id="CHEBI:57540"/>
        <dbReference type="ChEBI" id="CHEBI:57945"/>
        <dbReference type="ChEBI" id="CHEBI:132124"/>
        <dbReference type="EC" id="1.6.5.9"/>
    </reaction>
</comment>
<evidence type="ECO:0000256" key="9">
    <source>
        <dbReference type="ARBA" id="ARBA00022827"/>
    </source>
</evidence>
<dbReference type="PRINTS" id="PR00368">
    <property type="entry name" value="FADPNR"/>
</dbReference>
<dbReference type="OrthoDB" id="9781621at2"/>
<dbReference type="EC" id="1.6.5.9" evidence="4"/>
<keyword evidence="8 17" id="KW-0812">Transmembrane</keyword>
<evidence type="ECO:0000256" key="13">
    <source>
        <dbReference type="ARBA" id="ARBA00023136"/>
    </source>
</evidence>
<feature type="transmembrane region" description="Helical" evidence="17">
    <location>
        <begin position="389"/>
        <end position="407"/>
    </location>
</feature>
<comment type="cofactor">
    <cofactor evidence="1">
        <name>FAD</name>
        <dbReference type="ChEBI" id="CHEBI:57692"/>
    </cofactor>
</comment>
<evidence type="ECO:0000313" key="19">
    <source>
        <dbReference type="EMBL" id="SFE56647.1"/>
    </source>
</evidence>
<evidence type="ECO:0000256" key="14">
    <source>
        <dbReference type="ARBA" id="ARBA00047599"/>
    </source>
</evidence>
<keyword evidence="20" id="KW-1185">Reference proteome</keyword>
<dbReference type="InterPro" id="IPR045024">
    <property type="entry name" value="NDH-2"/>
</dbReference>
<evidence type="ECO:0000313" key="20">
    <source>
        <dbReference type="Proteomes" id="UP000198589"/>
    </source>
</evidence>
<dbReference type="Proteomes" id="UP000198589">
    <property type="component" value="Unassembled WGS sequence"/>
</dbReference>
<keyword evidence="5" id="KW-1003">Cell membrane</keyword>
<evidence type="ECO:0000256" key="3">
    <source>
        <dbReference type="ARBA" id="ARBA00005272"/>
    </source>
</evidence>
<dbReference type="STRING" id="1798228.SAMN05216574_104190"/>
<dbReference type="AlphaFoldDB" id="A0A1I2BL48"/>
<dbReference type="PANTHER" id="PTHR43706">
    <property type="entry name" value="NADH DEHYDROGENASE"/>
    <property type="match status" value="1"/>
</dbReference>
<evidence type="ECO:0000256" key="11">
    <source>
        <dbReference type="ARBA" id="ARBA00023002"/>
    </source>
</evidence>
<reference evidence="20" key="1">
    <citation type="submission" date="2016-10" db="EMBL/GenBank/DDBJ databases">
        <authorList>
            <person name="Varghese N."/>
            <person name="Submissions S."/>
        </authorList>
    </citation>
    <scope>NUCLEOTIDE SEQUENCE [LARGE SCALE GENOMIC DNA]</scope>
    <source>
        <strain evidence="20">DSM 46838</strain>
    </source>
</reference>
<comment type="subcellular location">
    <subcellularLocation>
        <location evidence="2">Cell inner membrane</location>
        <topology evidence="2">Single-pass membrane protein</topology>
    </subcellularLocation>
</comment>
<name>A0A1I2BL48_9ACTN</name>
<evidence type="ECO:0000256" key="5">
    <source>
        <dbReference type="ARBA" id="ARBA00022475"/>
    </source>
</evidence>
<dbReference type="RefSeq" id="WP_092196083.1">
    <property type="nucleotide sequence ID" value="NZ_FOND01000004.1"/>
</dbReference>
<evidence type="ECO:0000256" key="12">
    <source>
        <dbReference type="ARBA" id="ARBA00023027"/>
    </source>
</evidence>
<keyword evidence="11" id="KW-0560">Oxidoreductase</keyword>
<dbReference type="PRINTS" id="PR00411">
    <property type="entry name" value="PNDRDTASEI"/>
</dbReference>
<gene>
    <name evidence="19" type="ORF">SAMN05216574_104190</name>
</gene>
<sequence length="474" mass="50930">MTTSPAHVPATSDSRPGRPRVVIVGSGFGGLFAARRLEKADVDVTLIGKTSHHLFQPLLYQVATGILSEGEIAPATREVLARQKNARVVLGEVVDVDLAARTVTSTVLGRRTVHPYDELIVAAGAGQSYFGNDQFAEFAPGMKSVDDALELRGRIFGAFELAEIAETQEEVDRLLTFVVVGAGPTGVEMAGQIAELARRTLRRDFRRIDPTGARVVLLDAAPAVLPSFGEKLGDRARRQLNDIGVEVQLGAMVTDVDADGIEVKDADGEVRRISAATKIWAAGVQASPLGRILGEQSGAEVDRAGRISVQPDLTLPGHPEVHVVGDMMALDKLPGVAQVAIQGGRYAADSIRRRLAGKEPQKPFHYLDKGSMATISRFSAVADIGKLKFSGFVAWVIWLVIHLLYLVGFKNRLTTILHWTVSFLGRGRSQRTATQQQVFGRLALENLPPEFEASKTGGPKTAPVGEDVTGRESA</sequence>
<dbReference type="GO" id="GO:0005886">
    <property type="term" value="C:plasma membrane"/>
    <property type="evidence" value="ECO:0007669"/>
    <property type="project" value="UniProtKB-SubCell"/>
</dbReference>
<proteinExistence type="inferred from homology"/>
<evidence type="ECO:0000256" key="4">
    <source>
        <dbReference type="ARBA" id="ARBA00012637"/>
    </source>
</evidence>
<dbReference type="Gene3D" id="3.50.50.100">
    <property type="match status" value="1"/>
</dbReference>
<organism evidence="19 20">
    <name type="scientific">Blastococcus tunisiensis</name>
    <dbReference type="NCBI Taxonomy" id="1798228"/>
    <lineage>
        <taxon>Bacteria</taxon>
        <taxon>Bacillati</taxon>
        <taxon>Actinomycetota</taxon>
        <taxon>Actinomycetes</taxon>
        <taxon>Geodermatophilales</taxon>
        <taxon>Geodermatophilaceae</taxon>
        <taxon>Blastococcus</taxon>
    </lineage>
</organism>
<keyword evidence="9" id="KW-0274">FAD</keyword>
<dbReference type="GO" id="GO:0050136">
    <property type="term" value="F:NADH dehydrogenase (quinone) (non-electrogenic) activity"/>
    <property type="evidence" value="ECO:0007669"/>
    <property type="project" value="UniProtKB-EC"/>
</dbReference>
<evidence type="ECO:0000256" key="15">
    <source>
        <dbReference type="ARBA" id="ARBA00052097"/>
    </source>
</evidence>
<evidence type="ECO:0000256" key="1">
    <source>
        <dbReference type="ARBA" id="ARBA00001974"/>
    </source>
</evidence>
<comment type="similarity">
    <text evidence="3">Belongs to the NADH dehydrogenase family.</text>
</comment>
<keyword evidence="12" id="KW-0520">NAD</keyword>
<dbReference type="InterPro" id="IPR036188">
    <property type="entry name" value="FAD/NAD-bd_sf"/>
</dbReference>
<protein>
    <recommendedName>
        <fullName evidence="4">NADH:ubiquinone reductase (non-electrogenic)</fullName>
        <ecNumber evidence="4">1.6.5.9</ecNumber>
    </recommendedName>
</protein>
<dbReference type="SUPFAM" id="SSF51905">
    <property type="entry name" value="FAD/NAD(P)-binding domain"/>
    <property type="match status" value="1"/>
</dbReference>
<keyword evidence="7" id="KW-0285">Flavoprotein</keyword>
<dbReference type="FunFam" id="3.50.50.100:FF:000011">
    <property type="entry name" value="Membrane NADH dehydrogenase"/>
    <property type="match status" value="1"/>
</dbReference>
<keyword evidence="10 17" id="KW-1133">Transmembrane helix</keyword>
<keyword evidence="6" id="KW-0997">Cell inner membrane</keyword>
<comment type="catalytic activity">
    <reaction evidence="15">
        <text>a menaquinone + NADH + H(+) = a menaquinol + NAD(+)</text>
        <dbReference type="Rhea" id="RHEA:29235"/>
        <dbReference type="Rhea" id="RHEA-COMP:9537"/>
        <dbReference type="Rhea" id="RHEA-COMP:9539"/>
        <dbReference type="ChEBI" id="CHEBI:15378"/>
        <dbReference type="ChEBI" id="CHEBI:16374"/>
        <dbReference type="ChEBI" id="CHEBI:18151"/>
        <dbReference type="ChEBI" id="CHEBI:57540"/>
        <dbReference type="ChEBI" id="CHEBI:57945"/>
    </reaction>
</comment>
<evidence type="ECO:0000256" key="8">
    <source>
        <dbReference type="ARBA" id="ARBA00022692"/>
    </source>
</evidence>
<feature type="region of interest" description="Disordered" evidence="16">
    <location>
        <begin position="450"/>
        <end position="474"/>
    </location>
</feature>
<evidence type="ECO:0000256" key="16">
    <source>
        <dbReference type="SAM" id="MobiDB-lite"/>
    </source>
</evidence>
<dbReference type="InterPro" id="IPR023753">
    <property type="entry name" value="FAD/NAD-binding_dom"/>
</dbReference>
<evidence type="ECO:0000256" key="10">
    <source>
        <dbReference type="ARBA" id="ARBA00022989"/>
    </source>
</evidence>